<dbReference type="InterPro" id="IPR037035">
    <property type="entry name" value="GK-like_C_sf"/>
</dbReference>
<dbReference type="SUPFAM" id="SSF82544">
    <property type="entry name" value="GckA/TtuD-like"/>
    <property type="match status" value="1"/>
</dbReference>
<accession>A0A3B0RZR8</accession>
<dbReference type="PANTHER" id="PTHR12227">
    <property type="entry name" value="GLYCERATE KINASE"/>
    <property type="match status" value="1"/>
</dbReference>
<dbReference type="EMBL" id="UOEE01000236">
    <property type="protein sequence ID" value="VAV96972.1"/>
    <property type="molecule type" value="Genomic_DNA"/>
</dbReference>
<dbReference type="GO" id="GO:0043798">
    <property type="term" value="F:glycerate 2-kinase activity"/>
    <property type="evidence" value="ECO:0007669"/>
    <property type="project" value="UniProtKB-EC"/>
</dbReference>
<dbReference type="GO" id="GO:0005737">
    <property type="term" value="C:cytoplasm"/>
    <property type="evidence" value="ECO:0007669"/>
    <property type="project" value="TreeGrafter"/>
</dbReference>
<keyword evidence="3" id="KW-0418">Kinase</keyword>
<dbReference type="InterPro" id="IPR039760">
    <property type="entry name" value="MOFRL_protein"/>
</dbReference>
<dbReference type="Pfam" id="PF05161">
    <property type="entry name" value="MOFRL"/>
    <property type="match status" value="1"/>
</dbReference>
<organism evidence="3">
    <name type="scientific">hydrothermal vent metagenome</name>
    <dbReference type="NCBI Taxonomy" id="652676"/>
    <lineage>
        <taxon>unclassified sequences</taxon>
        <taxon>metagenomes</taxon>
        <taxon>ecological metagenomes</taxon>
    </lineage>
</organism>
<name>A0A3B0RZR8_9ZZZZ</name>
<sequence>MDLEPEIFLHLLMQKALAAVKPKELVLAYLDDLQARTYTVVGCGKAAAQMALGVEQVLGAKASGLVVVPYGYEAPCRHIQVIAAAHPVPDQNAITATNQICQLVKTTTNPVLALISGGGSSVLCAPAPFITLAQKQAIITELLAKGTPIAKLNLVRGALSQVKSGGLGRMSARQPTKVLVLSDVPTNAPNLVASGPFSPSCPDGQACLDVLEQASIKISAKIRNGILSLEQANKTGPPATNTQLIGAGFTALQAAENWAKAKGLQVHNLGDGLEASAKQLAQIHLQYIQQNKAKTPFLLLSGGEANVEVTGKGQGGPNRHFLLHLANLLPDGLQMAALAIDTDGRDGPDGEAGAWFTSQMLQGRTDINQWLNQCDSGNFFKALDSSIHTGPTGTNVNDFRAILVW</sequence>
<keyword evidence="3" id="KW-0808">Transferase</keyword>
<dbReference type="EC" id="2.7.1.165" evidence="3"/>
<evidence type="ECO:0000259" key="2">
    <source>
        <dbReference type="Pfam" id="PF13660"/>
    </source>
</evidence>
<feature type="domain" description="MOFRL-associated" evidence="2">
    <location>
        <begin position="10"/>
        <end position="224"/>
    </location>
</feature>
<gene>
    <name evidence="3" type="ORF">MNBD_ALPHA06-1169</name>
</gene>
<reference evidence="3" key="1">
    <citation type="submission" date="2018-06" db="EMBL/GenBank/DDBJ databases">
        <authorList>
            <person name="Zhirakovskaya E."/>
        </authorList>
    </citation>
    <scope>NUCLEOTIDE SEQUENCE</scope>
</reference>
<dbReference type="AlphaFoldDB" id="A0A3B0RZR8"/>
<dbReference type="GO" id="GO:0008887">
    <property type="term" value="F:glycerate kinase activity"/>
    <property type="evidence" value="ECO:0007669"/>
    <property type="project" value="InterPro"/>
</dbReference>
<dbReference type="PANTHER" id="PTHR12227:SF0">
    <property type="entry name" value="GLYCERATE KINASE"/>
    <property type="match status" value="1"/>
</dbReference>
<dbReference type="Pfam" id="PF13660">
    <property type="entry name" value="DUF4147"/>
    <property type="match status" value="1"/>
</dbReference>
<evidence type="ECO:0000313" key="3">
    <source>
        <dbReference type="EMBL" id="VAV96972.1"/>
    </source>
</evidence>
<dbReference type="InterPro" id="IPR025286">
    <property type="entry name" value="MOFRL_assoc_dom"/>
</dbReference>
<evidence type="ECO:0000259" key="1">
    <source>
        <dbReference type="Pfam" id="PF05161"/>
    </source>
</evidence>
<dbReference type="Gene3D" id="3.40.50.10180">
    <property type="entry name" value="Glycerate kinase, MOFRL-like N-terminal domain"/>
    <property type="match status" value="1"/>
</dbReference>
<proteinExistence type="predicted"/>
<protein>
    <submittedName>
        <fullName evidence="3">D-glycerate 2-kinase</fullName>
        <ecNumber evidence="3">2.7.1.165</ecNumber>
    </submittedName>
</protein>
<dbReference type="InterPro" id="IPR007835">
    <property type="entry name" value="MOFRL"/>
</dbReference>
<dbReference type="Gene3D" id="3.40.1480.10">
    <property type="entry name" value="MOFRL domain"/>
    <property type="match status" value="1"/>
</dbReference>
<dbReference type="InterPro" id="IPR038614">
    <property type="entry name" value="GK_N_sf"/>
</dbReference>
<feature type="domain" description="MOFRL" evidence="1">
    <location>
        <begin position="298"/>
        <end position="398"/>
    </location>
</feature>